<sequence length="90" mass="9839">MFLSSLANGVLFFGYGDVDLTARVAFSSFGRILNNSYHIRNVGGDLVLLATNDRHENHQRADSLKLIALDVSGEYHGQASAEASSRRPET</sequence>
<dbReference type="EMBL" id="JANQDX010000014">
    <property type="protein sequence ID" value="KAL0912656.1"/>
    <property type="molecule type" value="Genomic_DNA"/>
</dbReference>
<proteinExistence type="predicted"/>
<keyword evidence="2" id="KW-1185">Reference proteome</keyword>
<evidence type="ECO:0000313" key="1">
    <source>
        <dbReference type="EMBL" id="KAL0912656.1"/>
    </source>
</evidence>
<reference evidence="1 2" key="1">
    <citation type="journal article" date="2024" name="Plant Biotechnol. J.">
        <title>Dendrobium thyrsiflorum genome and its molecular insights into genes involved in important horticultural traits.</title>
        <authorList>
            <person name="Chen B."/>
            <person name="Wang J.Y."/>
            <person name="Zheng P.J."/>
            <person name="Li K.L."/>
            <person name="Liang Y.M."/>
            <person name="Chen X.F."/>
            <person name="Zhang C."/>
            <person name="Zhao X."/>
            <person name="He X."/>
            <person name="Zhang G.Q."/>
            <person name="Liu Z.J."/>
            <person name="Xu Q."/>
        </authorList>
    </citation>
    <scope>NUCLEOTIDE SEQUENCE [LARGE SCALE GENOMIC DNA]</scope>
    <source>
        <strain evidence="1">GZMU011</strain>
    </source>
</reference>
<organism evidence="1 2">
    <name type="scientific">Dendrobium thyrsiflorum</name>
    <name type="common">Pinecone-like raceme dendrobium</name>
    <name type="synonym">Orchid</name>
    <dbReference type="NCBI Taxonomy" id="117978"/>
    <lineage>
        <taxon>Eukaryota</taxon>
        <taxon>Viridiplantae</taxon>
        <taxon>Streptophyta</taxon>
        <taxon>Embryophyta</taxon>
        <taxon>Tracheophyta</taxon>
        <taxon>Spermatophyta</taxon>
        <taxon>Magnoliopsida</taxon>
        <taxon>Liliopsida</taxon>
        <taxon>Asparagales</taxon>
        <taxon>Orchidaceae</taxon>
        <taxon>Epidendroideae</taxon>
        <taxon>Malaxideae</taxon>
        <taxon>Dendrobiinae</taxon>
        <taxon>Dendrobium</taxon>
    </lineage>
</organism>
<accession>A0ABD0UQR9</accession>
<dbReference type="Proteomes" id="UP001552299">
    <property type="component" value="Unassembled WGS sequence"/>
</dbReference>
<dbReference type="AlphaFoldDB" id="A0ABD0UQR9"/>
<gene>
    <name evidence="1" type="ORF">M5K25_018645</name>
</gene>
<comment type="caution">
    <text evidence="1">The sequence shown here is derived from an EMBL/GenBank/DDBJ whole genome shotgun (WGS) entry which is preliminary data.</text>
</comment>
<name>A0ABD0UQR9_DENTH</name>
<evidence type="ECO:0000313" key="2">
    <source>
        <dbReference type="Proteomes" id="UP001552299"/>
    </source>
</evidence>
<protein>
    <submittedName>
        <fullName evidence="1">Uncharacterized protein</fullName>
    </submittedName>
</protein>